<accession>A0A285PX58</accession>
<evidence type="ECO:0000259" key="1">
    <source>
        <dbReference type="PROSITE" id="PS50181"/>
    </source>
</evidence>
<dbReference type="Proteomes" id="UP000274850">
    <property type="component" value="Segment"/>
</dbReference>
<dbReference type="InterPro" id="IPR001810">
    <property type="entry name" value="F-box_dom"/>
</dbReference>
<keyword evidence="3" id="KW-1185">Reference proteome</keyword>
<evidence type="ECO:0000313" key="3">
    <source>
        <dbReference type="Proteomes" id="UP000274850"/>
    </source>
</evidence>
<name>A0A285PX58_9VIRU</name>
<evidence type="ECO:0000313" key="2">
    <source>
        <dbReference type="EMBL" id="SOB74209.1"/>
    </source>
</evidence>
<dbReference type="SUPFAM" id="SSF81383">
    <property type="entry name" value="F-box domain"/>
    <property type="match status" value="1"/>
</dbReference>
<organism evidence="2">
    <name type="scientific">Cedratvirus lausannensis</name>
    <dbReference type="NCBI Taxonomy" id="2023205"/>
    <lineage>
        <taxon>Viruses</taxon>
        <taxon>Pithoviruses</taxon>
        <taxon>Orthocedratvirinae</taxon>
        <taxon>Alphacedratvirus</taxon>
        <taxon>Alphacedratvirus francolausannense</taxon>
    </lineage>
</organism>
<dbReference type="Gene3D" id="1.20.1280.50">
    <property type="match status" value="1"/>
</dbReference>
<proteinExistence type="predicted"/>
<dbReference type="PROSITE" id="PS50181">
    <property type="entry name" value="FBOX"/>
    <property type="match status" value="1"/>
</dbReference>
<dbReference type="InterPro" id="IPR036047">
    <property type="entry name" value="F-box-like_dom_sf"/>
</dbReference>
<reference evidence="2" key="1">
    <citation type="submission" date="2017-08" db="EMBL/GenBank/DDBJ databases">
        <authorList>
            <person name="de Groot N.N."/>
        </authorList>
    </citation>
    <scope>NUCLEOTIDE SEQUENCE</scope>
</reference>
<dbReference type="EMBL" id="LT907979">
    <property type="protein sequence ID" value="SOB74209.1"/>
    <property type="molecule type" value="Genomic_DNA"/>
</dbReference>
<feature type="domain" description="F-box" evidence="1">
    <location>
        <begin position="1"/>
        <end position="44"/>
    </location>
</feature>
<sequence length="247" mass="28390">MSRLSLEVVFTILESSEVEHLTTLSSVDREFRDVCKDKTLWKRIFNKHSLTMLEENKSISARTENFKRSLSSKTLVDDLIYNILPHKCLYVSILDIDLISVDSASIIHIPEVTNKDELEGLIIQNRLVTKIHPCTLCDFTDDTFAGINDKRKSLYKVAQGEGLYRLSVEKCMSSFYMSIKEFCTVHDWESKVHLNLKLNQEQLCLLLYKLHYHSLLDLSDKTLYETCFSDITSRGFSLATLGPVPVI</sequence>
<gene>
    <name evidence="2" type="ORF">BQ9231_00326</name>
</gene>
<protein>
    <recommendedName>
        <fullName evidence="1">F-box domain-containing protein</fullName>
    </recommendedName>
</protein>